<keyword evidence="6" id="KW-0479">Metal-binding</keyword>
<dbReference type="GO" id="GO:0004401">
    <property type="term" value="F:histidinol-phosphatase activity"/>
    <property type="evidence" value="ECO:0007669"/>
    <property type="project" value="UniProtKB-EC"/>
</dbReference>
<keyword evidence="7 13" id="KW-0378">Hydrolase</keyword>
<dbReference type="RefSeq" id="WP_082739567.1">
    <property type="nucleotide sequence ID" value="NZ_SPKT01000001.1"/>
</dbReference>
<name>A0ABY2K6G1_9MICC</name>
<dbReference type="Gene3D" id="3.30.540.10">
    <property type="entry name" value="Fructose-1,6-Bisphosphatase, subunit A, domain 1"/>
    <property type="match status" value="1"/>
</dbReference>
<dbReference type="PROSITE" id="PS00629">
    <property type="entry name" value="IMP_1"/>
    <property type="match status" value="1"/>
</dbReference>
<feature type="region of interest" description="Disordered" evidence="12">
    <location>
        <begin position="1"/>
        <end position="21"/>
    </location>
</feature>
<evidence type="ECO:0000256" key="12">
    <source>
        <dbReference type="SAM" id="MobiDB-lite"/>
    </source>
</evidence>
<dbReference type="PANTHER" id="PTHR43200:SF6">
    <property type="entry name" value="3'(2'),5'-BISPHOSPHATE NUCLEOTIDASE"/>
    <property type="match status" value="1"/>
</dbReference>
<accession>A0ABY2K6G1</accession>
<evidence type="ECO:0000313" key="13">
    <source>
        <dbReference type="EMBL" id="TFI01466.1"/>
    </source>
</evidence>
<dbReference type="PANTHER" id="PTHR43200">
    <property type="entry name" value="PHOSPHATASE"/>
    <property type="match status" value="1"/>
</dbReference>
<protein>
    <recommendedName>
        <fullName evidence="4 11">Histidinol-phosphatase</fullName>
        <ecNumber evidence="4 11">3.1.3.15</ecNumber>
    </recommendedName>
</protein>
<keyword evidence="14" id="KW-1185">Reference proteome</keyword>
<dbReference type="InterPro" id="IPR011809">
    <property type="entry name" value="His_9_proposed"/>
</dbReference>
<dbReference type="InterPro" id="IPR000760">
    <property type="entry name" value="Inositol_monophosphatase-like"/>
</dbReference>
<evidence type="ECO:0000256" key="3">
    <source>
        <dbReference type="ARBA" id="ARBA00009759"/>
    </source>
</evidence>
<comment type="catalytic activity">
    <reaction evidence="10">
        <text>L-histidinol phosphate + H2O = L-histidinol + phosphate</text>
        <dbReference type="Rhea" id="RHEA:14465"/>
        <dbReference type="ChEBI" id="CHEBI:15377"/>
        <dbReference type="ChEBI" id="CHEBI:43474"/>
        <dbReference type="ChEBI" id="CHEBI:57699"/>
        <dbReference type="ChEBI" id="CHEBI:57980"/>
        <dbReference type="EC" id="3.1.3.15"/>
    </reaction>
</comment>
<keyword evidence="9" id="KW-0368">Histidine biosynthesis</keyword>
<reference evidence="13 14" key="1">
    <citation type="submission" date="2019-03" db="EMBL/GenBank/DDBJ databases">
        <title>Reclassification of Micrococcus aloeverae and Micrococcus yunnanensis as later heterotypic synonyms of Micrococcus luteus.</title>
        <authorList>
            <person name="Huang C.-H."/>
        </authorList>
    </citation>
    <scope>NUCLEOTIDE SEQUENCE [LARGE SCALE GENOMIC DNA]</scope>
    <source>
        <strain evidence="13 14">BCRC 12151</strain>
    </source>
</reference>
<comment type="pathway">
    <text evidence="2">Amino-acid biosynthesis; L-histidine biosynthesis; L-histidine from 5-phospho-alpha-D-ribose 1-diphosphate: step 8/9.</text>
</comment>
<dbReference type="Proteomes" id="UP000297477">
    <property type="component" value="Unassembled WGS sequence"/>
</dbReference>
<keyword evidence="5" id="KW-0028">Amino-acid biosynthesis</keyword>
<evidence type="ECO:0000313" key="14">
    <source>
        <dbReference type="Proteomes" id="UP000297477"/>
    </source>
</evidence>
<evidence type="ECO:0000256" key="11">
    <source>
        <dbReference type="NCBIfam" id="TIGR02067"/>
    </source>
</evidence>
<evidence type="ECO:0000256" key="1">
    <source>
        <dbReference type="ARBA" id="ARBA00001946"/>
    </source>
</evidence>
<evidence type="ECO:0000256" key="7">
    <source>
        <dbReference type="ARBA" id="ARBA00022801"/>
    </source>
</evidence>
<comment type="cofactor">
    <cofactor evidence="1">
        <name>Mg(2+)</name>
        <dbReference type="ChEBI" id="CHEBI:18420"/>
    </cofactor>
</comment>
<dbReference type="EMBL" id="SPKT01000001">
    <property type="protein sequence ID" value="TFI01466.1"/>
    <property type="molecule type" value="Genomic_DNA"/>
</dbReference>
<evidence type="ECO:0000256" key="9">
    <source>
        <dbReference type="ARBA" id="ARBA00023102"/>
    </source>
</evidence>
<evidence type="ECO:0000256" key="2">
    <source>
        <dbReference type="ARBA" id="ARBA00004970"/>
    </source>
</evidence>
<sequence>MESTGAETTAPADRAPREHKDHTEDLRLAHMLADNVDSLTMSRFRALDLEVSTKPDLTPVSDADTAAEEAIRSALSRARARDGILGEEFGETEGRDGRTWVIDPIDGTKNFVRGVPVWATLIALLEDGEPVLGVVSAPALHRRWWAANGQGAFAGTSLTRAERIHVSGVSELSDASLSFSSLEGWRERGQIRPFLELTSDVWRVRAFGDFWSYMLLAEGAVDIACEPELDLHDMAALVPIVREAGGRFTSLDGQEGPFGGNALATNGHLHEEVLGRLRADG</sequence>
<gene>
    <name evidence="13" type="primary">hisN</name>
    <name evidence="13" type="ORF">E4A49_00065</name>
</gene>
<comment type="similarity">
    <text evidence="3">Belongs to the inositol monophosphatase superfamily.</text>
</comment>
<dbReference type="NCBIfam" id="TIGR02067">
    <property type="entry name" value="his_9_HisN"/>
    <property type="match status" value="1"/>
</dbReference>
<dbReference type="InterPro" id="IPR051090">
    <property type="entry name" value="Inositol_monoP_superfamily"/>
</dbReference>
<dbReference type="SUPFAM" id="SSF56655">
    <property type="entry name" value="Carbohydrate phosphatase"/>
    <property type="match status" value="1"/>
</dbReference>
<dbReference type="PRINTS" id="PR00377">
    <property type="entry name" value="IMPHPHTASES"/>
</dbReference>
<dbReference type="Gene3D" id="3.40.190.80">
    <property type="match status" value="1"/>
</dbReference>
<evidence type="ECO:0000256" key="4">
    <source>
        <dbReference type="ARBA" id="ARBA00013085"/>
    </source>
</evidence>
<evidence type="ECO:0000256" key="10">
    <source>
        <dbReference type="ARBA" id="ARBA00049158"/>
    </source>
</evidence>
<evidence type="ECO:0000256" key="5">
    <source>
        <dbReference type="ARBA" id="ARBA00022605"/>
    </source>
</evidence>
<dbReference type="CDD" id="cd01641">
    <property type="entry name" value="Bacterial_IMPase_like_1"/>
    <property type="match status" value="1"/>
</dbReference>
<organism evidence="13 14">
    <name type="scientific">Micrococcus lylae</name>
    <dbReference type="NCBI Taxonomy" id="1273"/>
    <lineage>
        <taxon>Bacteria</taxon>
        <taxon>Bacillati</taxon>
        <taxon>Actinomycetota</taxon>
        <taxon>Actinomycetes</taxon>
        <taxon>Micrococcales</taxon>
        <taxon>Micrococcaceae</taxon>
        <taxon>Micrococcus</taxon>
    </lineage>
</organism>
<comment type="caution">
    <text evidence="13">The sequence shown here is derived from an EMBL/GenBank/DDBJ whole genome shotgun (WGS) entry which is preliminary data.</text>
</comment>
<keyword evidence="8" id="KW-0460">Magnesium</keyword>
<evidence type="ECO:0000256" key="6">
    <source>
        <dbReference type="ARBA" id="ARBA00022723"/>
    </source>
</evidence>
<dbReference type="InterPro" id="IPR020583">
    <property type="entry name" value="Inositol_monoP_metal-BS"/>
</dbReference>
<proteinExistence type="inferred from homology"/>
<dbReference type="EC" id="3.1.3.15" evidence="4 11"/>
<evidence type="ECO:0000256" key="8">
    <source>
        <dbReference type="ARBA" id="ARBA00022842"/>
    </source>
</evidence>
<dbReference type="Pfam" id="PF00459">
    <property type="entry name" value="Inositol_P"/>
    <property type="match status" value="1"/>
</dbReference>